<gene>
    <name evidence="1" type="ORF">PGT21_034044</name>
</gene>
<accession>A0A5B0PBF9</accession>
<comment type="caution">
    <text evidence="1">The sequence shown here is derived from an EMBL/GenBank/DDBJ whole genome shotgun (WGS) entry which is preliminary data.</text>
</comment>
<keyword evidence="2" id="KW-1185">Reference proteome</keyword>
<organism evidence="1 2">
    <name type="scientific">Puccinia graminis f. sp. tritici</name>
    <dbReference type="NCBI Taxonomy" id="56615"/>
    <lineage>
        <taxon>Eukaryota</taxon>
        <taxon>Fungi</taxon>
        <taxon>Dikarya</taxon>
        <taxon>Basidiomycota</taxon>
        <taxon>Pucciniomycotina</taxon>
        <taxon>Pucciniomycetes</taxon>
        <taxon>Pucciniales</taxon>
        <taxon>Pucciniaceae</taxon>
        <taxon>Puccinia</taxon>
    </lineage>
</organism>
<dbReference type="AlphaFoldDB" id="A0A5B0PBF9"/>
<reference evidence="1 2" key="1">
    <citation type="submission" date="2019-05" db="EMBL/GenBank/DDBJ databases">
        <title>Emergence of the Ug99 lineage of the wheat stem rust pathogen through somatic hybridization.</title>
        <authorList>
            <person name="Li F."/>
            <person name="Upadhyaya N.M."/>
            <person name="Sperschneider J."/>
            <person name="Matny O."/>
            <person name="Nguyen-Phuc H."/>
            <person name="Mago R."/>
            <person name="Raley C."/>
            <person name="Miller M.E."/>
            <person name="Silverstein K.A.T."/>
            <person name="Henningsen E."/>
            <person name="Hirsch C.D."/>
            <person name="Visser B."/>
            <person name="Pretorius Z.A."/>
            <person name="Steffenson B.J."/>
            <person name="Schwessinger B."/>
            <person name="Dodds P.N."/>
            <person name="Figueroa M."/>
        </authorList>
    </citation>
    <scope>NUCLEOTIDE SEQUENCE [LARGE SCALE GENOMIC DNA]</scope>
    <source>
        <strain evidence="1">21-0</strain>
    </source>
</reference>
<proteinExistence type="predicted"/>
<dbReference type="Proteomes" id="UP000324748">
    <property type="component" value="Unassembled WGS sequence"/>
</dbReference>
<evidence type="ECO:0000313" key="1">
    <source>
        <dbReference type="EMBL" id="KAA1098356.1"/>
    </source>
</evidence>
<name>A0A5B0PBF9_PUCGR</name>
<dbReference type="EMBL" id="VSWC01000066">
    <property type="protein sequence ID" value="KAA1098356.1"/>
    <property type="molecule type" value="Genomic_DNA"/>
</dbReference>
<evidence type="ECO:0000313" key="2">
    <source>
        <dbReference type="Proteomes" id="UP000324748"/>
    </source>
</evidence>
<sequence>MYLFFPLRFTSSISSSQKSTTLNSYRKKDIKVSLYNSHVYQSEKFIFRDGRG</sequence>
<protein>
    <submittedName>
        <fullName evidence="1">Uncharacterized protein</fullName>
    </submittedName>
</protein>